<evidence type="ECO:0000313" key="9">
    <source>
        <dbReference type="EMBL" id="MCQ4841567.1"/>
    </source>
</evidence>
<feature type="transmembrane region" description="Helical" evidence="8">
    <location>
        <begin position="309"/>
        <end position="340"/>
    </location>
</feature>
<feature type="transmembrane region" description="Helical" evidence="8">
    <location>
        <begin position="127"/>
        <end position="152"/>
    </location>
</feature>
<feature type="transmembrane region" description="Helical" evidence="8">
    <location>
        <begin position="361"/>
        <end position="386"/>
    </location>
</feature>
<feature type="transmembrane region" description="Helical" evidence="8">
    <location>
        <begin position="418"/>
        <end position="440"/>
    </location>
</feature>
<evidence type="ECO:0000256" key="5">
    <source>
        <dbReference type="ARBA" id="ARBA00022989"/>
    </source>
</evidence>
<feature type="transmembrane region" description="Helical" evidence="8">
    <location>
        <begin position="49"/>
        <end position="71"/>
    </location>
</feature>
<feature type="transmembrane region" description="Helical" evidence="8">
    <location>
        <begin position="246"/>
        <end position="265"/>
    </location>
</feature>
<proteinExistence type="predicted"/>
<keyword evidence="10" id="KW-1185">Reference proteome</keyword>
<accession>A0ABT1S3Q0</accession>
<dbReference type="GeneID" id="90533174"/>
<name>A0ABT1S3Q0_9FIRM</name>
<keyword evidence="6" id="KW-0406">Ion transport</keyword>
<dbReference type="EMBL" id="JANFZH010000056">
    <property type="protein sequence ID" value="MCQ4841567.1"/>
    <property type="molecule type" value="Genomic_DNA"/>
</dbReference>
<evidence type="ECO:0000313" key="10">
    <source>
        <dbReference type="Proteomes" id="UP001524473"/>
    </source>
</evidence>
<dbReference type="RefSeq" id="WP_066866058.1">
    <property type="nucleotide sequence ID" value="NZ_CABKVV010000014.1"/>
</dbReference>
<gene>
    <name evidence="9" type="ORF">NE695_16780</name>
</gene>
<dbReference type="InterPro" id="IPR003445">
    <property type="entry name" value="Cat_transpt"/>
</dbReference>
<evidence type="ECO:0000256" key="4">
    <source>
        <dbReference type="ARBA" id="ARBA00022692"/>
    </source>
</evidence>
<evidence type="ECO:0000256" key="6">
    <source>
        <dbReference type="ARBA" id="ARBA00023065"/>
    </source>
</evidence>
<comment type="subcellular location">
    <subcellularLocation>
        <location evidence="1">Cell membrane</location>
        <topology evidence="1">Multi-pass membrane protein</topology>
    </subcellularLocation>
</comment>
<feature type="transmembrane region" description="Helical" evidence="8">
    <location>
        <begin position="164"/>
        <end position="184"/>
    </location>
</feature>
<comment type="caution">
    <text evidence="9">The sequence shown here is derived from an EMBL/GenBank/DDBJ whole genome shotgun (WGS) entry which is preliminary data.</text>
</comment>
<organism evidence="9 10">
    <name type="scientific">Neglectibacter timonensis</name>
    <dbReference type="NCBI Taxonomy" id="1776382"/>
    <lineage>
        <taxon>Bacteria</taxon>
        <taxon>Bacillati</taxon>
        <taxon>Bacillota</taxon>
        <taxon>Clostridia</taxon>
        <taxon>Eubacteriales</taxon>
        <taxon>Oscillospiraceae</taxon>
        <taxon>Neglectibacter</taxon>
    </lineage>
</organism>
<dbReference type="Pfam" id="PF02386">
    <property type="entry name" value="TrkH"/>
    <property type="match status" value="1"/>
</dbReference>
<evidence type="ECO:0000256" key="2">
    <source>
        <dbReference type="ARBA" id="ARBA00022448"/>
    </source>
</evidence>
<evidence type="ECO:0000256" key="8">
    <source>
        <dbReference type="SAM" id="Phobius"/>
    </source>
</evidence>
<evidence type="ECO:0000256" key="7">
    <source>
        <dbReference type="ARBA" id="ARBA00023136"/>
    </source>
</evidence>
<evidence type="ECO:0000256" key="1">
    <source>
        <dbReference type="ARBA" id="ARBA00004651"/>
    </source>
</evidence>
<keyword evidence="2" id="KW-0813">Transport</keyword>
<protein>
    <submittedName>
        <fullName evidence="9">Cation transport protein</fullName>
    </submittedName>
</protein>
<keyword evidence="5 8" id="KW-1133">Transmembrane helix</keyword>
<keyword evidence="3" id="KW-1003">Cell membrane</keyword>
<feature type="transmembrane region" description="Helical" evidence="8">
    <location>
        <begin position="21"/>
        <end position="43"/>
    </location>
</feature>
<reference evidence="9 10" key="1">
    <citation type="submission" date="2022-06" db="EMBL/GenBank/DDBJ databases">
        <title>Isolation of gut microbiota from human fecal samples.</title>
        <authorList>
            <person name="Pamer E.G."/>
            <person name="Barat B."/>
            <person name="Waligurski E."/>
            <person name="Medina S."/>
            <person name="Paddock L."/>
            <person name="Mostad J."/>
        </authorList>
    </citation>
    <scope>NUCLEOTIDE SEQUENCE [LARGE SCALE GENOMIC DNA]</scope>
    <source>
        <strain evidence="9 10">DFI.9.73</strain>
    </source>
</reference>
<dbReference type="Proteomes" id="UP001524473">
    <property type="component" value="Unassembled WGS sequence"/>
</dbReference>
<evidence type="ECO:0000256" key="3">
    <source>
        <dbReference type="ARBA" id="ARBA00022475"/>
    </source>
</evidence>
<dbReference type="PANTHER" id="PTHR32024:SF1">
    <property type="entry name" value="KTR SYSTEM POTASSIUM UPTAKE PROTEIN B"/>
    <property type="match status" value="1"/>
</dbReference>
<dbReference type="PANTHER" id="PTHR32024">
    <property type="entry name" value="TRK SYSTEM POTASSIUM UPTAKE PROTEIN TRKG-RELATED"/>
    <property type="match status" value="1"/>
</dbReference>
<keyword evidence="7 8" id="KW-0472">Membrane</keyword>
<feature type="transmembrane region" description="Helical" evidence="8">
    <location>
        <begin position="83"/>
        <end position="107"/>
    </location>
</feature>
<sequence length="462" mass="49749">MPDFDEIKQKLNDRMKSTPPVRLIVVSFFLLIIVGTLLLALPVSHKEESVSLLDSFFTATSATCVTGLAVADTFHHWSIFGQGVILCLIQLGGLGLATFAIGFTLLVRRKLGIREILIVSESSGGNMLNMAFLLRLVLGFTFACEAVGAAILMLRFVPLYGTDGIWPAIFVAVSAYCNAGFDILGFVSGNSSISAFAGDPLVCLTISALIIIGGLGFVVVQDIYESKIRPRFHHKDAGKLNFHSQICLRVTAVLLIIGTLAFLVLEFDNSMKDLNFFEKLNAAFFQSTNTRTAGFASVNIAEENEFTKIISIVLMFIGGCPGSTAGGIKVTTFVVLLITVISTIRGREESVILKHRFATGLVYKSLTVVSLAIVLIFVDAGIIAALNPDVSMLDAVFEAVSAFGTVGLSANVTPQLDWISKLLLCFTMFVGRVGPISFGLSIMMRHKRGGDSILPEGRMIIG</sequence>
<feature type="transmembrane region" description="Helical" evidence="8">
    <location>
        <begin position="204"/>
        <end position="225"/>
    </location>
</feature>
<keyword evidence="4 8" id="KW-0812">Transmembrane</keyword>